<dbReference type="PANTHER" id="PTHR46401:SF2">
    <property type="entry name" value="GLYCOSYLTRANSFERASE WBBK-RELATED"/>
    <property type="match status" value="1"/>
</dbReference>
<dbReference type="AlphaFoldDB" id="A0A316DV81"/>
<evidence type="ECO:0000313" key="5">
    <source>
        <dbReference type="Proteomes" id="UP000245667"/>
    </source>
</evidence>
<dbReference type="Proteomes" id="UP000651837">
    <property type="component" value="Unassembled WGS sequence"/>
</dbReference>
<name>A0A316DV81_9FLAO</name>
<dbReference type="CDD" id="cd03801">
    <property type="entry name" value="GT4_PimA-like"/>
    <property type="match status" value="1"/>
</dbReference>
<dbReference type="Proteomes" id="UP000245667">
    <property type="component" value="Unassembled WGS sequence"/>
</dbReference>
<reference evidence="3 6" key="2">
    <citation type="submission" date="2020-07" db="EMBL/GenBank/DDBJ databases">
        <title>The draft genome sequence of Maribacter polysiphoniae KCTC 22021.</title>
        <authorList>
            <person name="Mu L."/>
        </authorList>
    </citation>
    <scope>NUCLEOTIDE SEQUENCE [LARGE SCALE GENOMIC DNA]</scope>
    <source>
        <strain evidence="3 6">KCTC 22021</strain>
    </source>
</reference>
<dbReference type="SUPFAM" id="SSF53756">
    <property type="entry name" value="UDP-Glycosyltransferase/glycogen phosphorylase"/>
    <property type="match status" value="1"/>
</dbReference>
<dbReference type="PANTHER" id="PTHR46401">
    <property type="entry name" value="GLYCOSYLTRANSFERASE WBBK-RELATED"/>
    <property type="match status" value="1"/>
</dbReference>
<evidence type="ECO:0000313" key="3">
    <source>
        <dbReference type="EMBL" id="MBD1262678.1"/>
    </source>
</evidence>
<proteinExistence type="predicted"/>
<dbReference type="InterPro" id="IPR001296">
    <property type="entry name" value="Glyco_trans_1"/>
</dbReference>
<evidence type="ECO:0000259" key="2">
    <source>
        <dbReference type="Pfam" id="PF00534"/>
    </source>
</evidence>
<dbReference type="EMBL" id="JACWLN010000012">
    <property type="protein sequence ID" value="MBD1262678.1"/>
    <property type="molecule type" value="Genomic_DNA"/>
</dbReference>
<dbReference type="RefSeq" id="WP_109654199.1">
    <property type="nucleotide sequence ID" value="NZ_JACWLN010000012.1"/>
</dbReference>
<sequence length="370" mass="42722">MKNKICCIFNIGPHYRTPIFKLMDKELQCDFYFGDSIGVPIKLMDYTELKGYKKTLKNTYIPYTGFEWQKGAWQLIFGPYKHYIVTGTPGSLSNWVLALLAVPLRKRVYAWTHGMKGNATPTGKFIEKNFYRLCHKILLYGEFSKNIMIKEGFKEDKLIPIYNSLDYENQLVVRKKLTASNIFKIHFKNNDPVLIYIGRIQKSKKVDLLIDAIKILREDGILCNLIIIGEDIDNNGIPNLVKKNKLTDCVWFYGPCYDENEIGELLYNSDVCITPGLIGLTTLHAFTYGTPIITSNDFSNHGPEFEAIESGINGEFFKKDDLKDLCSKIESWINLGSKKREQIRLNAYNVIDKKYNSYYQIKVLKSLLFK</sequence>
<dbReference type="OrthoDB" id="9790710at2"/>
<keyword evidence="6" id="KW-1185">Reference proteome</keyword>
<keyword evidence="1 4" id="KW-0808">Transferase</keyword>
<evidence type="ECO:0000256" key="1">
    <source>
        <dbReference type="ARBA" id="ARBA00022679"/>
    </source>
</evidence>
<gene>
    <name evidence="3" type="ORF">HZY62_18930</name>
    <name evidence="4" type="ORF">LX92_03920</name>
</gene>
<evidence type="ECO:0000313" key="6">
    <source>
        <dbReference type="Proteomes" id="UP000651837"/>
    </source>
</evidence>
<evidence type="ECO:0000313" key="4">
    <source>
        <dbReference type="EMBL" id="PWK21119.1"/>
    </source>
</evidence>
<feature type="domain" description="Glycosyl transferase family 1" evidence="2">
    <location>
        <begin position="182"/>
        <end position="349"/>
    </location>
</feature>
<comment type="caution">
    <text evidence="4">The sequence shown here is derived from an EMBL/GenBank/DDBJ whole genome shotgun (WGS) entry which is preliminary data.</text>
</comment>
<dbReference type="Gene3D" id="3.40.50.2000">
    <property type="entry name" value="Glycogen Phosphorylase B"/>
    <property type="match status" value="2"/>
</dbReference>
<accession>A0A316DV81</accession>
<protein>
    <submittedName>
        <fullName evidence="4">Glycosyl transferase family 1</fullName>
    </submittedName>
    <submittedName>
        <fullName evidence="3">Glycosyltransferase family 4 protein</fullName>
    </submittedName>
</protein>
<organism evidence="4 5">
    <name type="scientific">Maribacter polysiphoniae</name>
    <dbReference type="NCBI Taxonomy" id="429344"/>
    <lineage>
        <taxon>Bacteria</taxon>
        <taxon>Pseudomonadati</taxon>
        <taxon>Bacteroidota</taxon>
        <taxon>Flavobacteriia</taxon>
        <taxon>Flavobacteriales</taxon>
        <taxon>Flavobacteriaceae</taxon>
        <taxon>Maribacter</taxon>
    </lineage>
</organism>
<dbReference type="EMBL" id="QGGQ01000013">
    <property type="protein sequence ID" value="PWK21119.1"/>
    <property type="molecule type" value="Genomic_DNA"/>
</dbReference>
<dbReference type="GO" id="GO:0016757">
    <property type="term" value="F:glycosyltransferase activity"/>
    <property type="evidence" value="ECO:0007669"/>
    <property type="project" value="InterPro"/>
</dbReference>
<dbReference type="GO" id="GO:0009103">
    <property type="term" value="P:lipopolysaccharide biosynthetic process"/>
    <property type="evidence" value="ECO:0007669"/>
    <property type="project" value="TreeGrafter"/>
</dbReference>
<dbReference type="Pfam" id="PF00534">
    <property type="entry name" value="Glycos_transf_1"/>
    <property type="match status" value="1"/>
</dbReference>
<reference evidence="4 5" key="1">
    <citation type="submission" date="2018-05" db="EMBL/GenBank/DDBJ databases">
        <title>Genomic Encyclopedia of Archaeal and Bacterial Type Strains, Phase II (KMG-II): from individual species to whole genera.</title>
        <authorList>
            <person name="Goeker M."/>
        </authorList>
    </citation>
    <scope>NUCLEOTIDE SEQUENCE [LARGE SCALE GENOMIC DNA]</scope>
    <source>
        <strain evidence="4 5">DSM 23514</strain>
    </source>
</reference>